<evidence type="ECO:0000313" key="9">
    <source>
        <dbReference type="Proteomes" id="UP000028524"/>
    </source>
</evidence>
<dbReference type="InterPro" id="IPR050224">
    <property type="entry name" value="TALE_homeobox"/>
</dbReference>
<dbReference type="GO" id="GO:0005634">
    <property type="term" value="C:nucleus"/>
    <property type="evidence" value="ECO:0007669"/>
    <property type="project" value="UniProtKB-SubCell"/>
</dbReference>
<dbReference type="InterPro" id="IPR001356">
    <property type="entry name" value="HD"/>
</dbReference>
<dbReference type="Proteomes" id="UP000028524">
    <property type="component" value="Unassembled WGS sequence"/>
</dbReference>
<dbReference type="InterPro" id="IPR013087">
    <property type="entry name" value="Znf_C2H2_type"/>
</dbReference>
<protein>
    <recommendedName>
        <fullName evidence="10">Homeobox domain-containing protein</fullName>
    </recommendedName>
</protein>
<dbReference type="GO" id="GO:0003677">
    <property type="term" value="F:DNA binding"/>
    <property type="evidence" value="ECO:0007669"/>
    <property type="project" value="UniProtKB-UniRule"/>
</dbReference>
<dbReference type="PROSITE" id="PS51253">
    <property type="entry name" value="HTH_CENPB"/>
    <property type="match status" value="1"/>
</dbReference>
<reference evidence="8 9" key="1">
    <citation type="journal article" date="2014" name="BMC Genomics">
        <title>Comparative genome sequencing reveals chemotype-specific gene clusters in the toxigenic black mold Stachybotrys.</title>
        <authorList>
            <person name="Semeiks J."/>
            <person name="Borek D."/>
            <person name="Otwinowski Z."/>
            <person name="Grishin N.V."/>
        </authorList>
    </citation>
    <scope>NUCLEOTIDE SEQUENCE [LARGE SCALE GENOMIC DNA]</scope>
    <source>
        <strain evidence="8 9">IBT 40285</strain>
    </source>
</reference>
<feature type="compositionally biased region" description="Basic residues" evidence="5">
    <location>
        <begin position="266"/>
        <end position="281"/>
    </location>
</feature>
<feature type="region of interest" description="Disordered" evidence="5">
    <location>
        <begin position="220"/>
        <end position="286"/>
    </location>
</feature>
<feature type="compositionally biased region" description="Low complexity" evidence="5">
    <location>
        <begin position="238"/>
        <end position="265"/>
    </location>
</feature>
<dbReference type="SUPFAM" id="SSF46689">
    <property type="entry name" value="Homeodomain-like"/>
    <property type="match status" value="1"/>
</dbReference>
<dbReference type="AlphaFoldDB" id="A0A084Q9I2"/>
<feature type="region of interest" description="Disordered" evidence="5">
    <location>
        <begin position="153"/>
        <end position="185"/>
    </location>
</feature>
<evidence type="ECO:0000313" key="8">
    <source>
        <dbReference type="EMBL" id="KFA60617.1"/>
    </source>
</evidence>
<evidence type="ECO:0000256" key="2">
    <source>
        <dbReference type="ARBA" id="ARBA00023155"/>
    </source>
</evidence>
<evidence type="ECO:0000259" key="7">
    <source>
        <dbReference type="PROSITE" id="PS51253"/>
    </source>
</evidence>
<dbReference type="EMBL" id="KL660905">
    <property type="protein sequence ID" value="KFA60617.1"/>
    <property type="molecule type" value="Genomic_DNA"/>
</dbReference>
<gene>
    <name evidence="8" type="ORF">S40285_07932</name>
</gene>
<feature type="DNA-binding region" description="Homeobox" evidence="4">
    <location>
        <begin position="95"/>
        <end position="153"/>
    </location>
</feature>
<dbReference type="STRING" id="1283841.A0A084Q9I2"/>
<dbReference type="GO" id="GO:0006355">
    <property type="term" value="P:regulation of DNA-templated transcription"/>
    <property type="evidence" value="ECO:0007669"/>
    <property type="project" value="InterPro"/>
</dbReference>
<proteinExistence type="predicted"/>
<keyword evidence="9" id="KW-1185">Reference proteome</keyword>
<dbReference type="PROSITE" id="PS00028">
    <property type="entry name" value="ZINC_FINGER_C2H2_1"/>
    <property type="match status" value="1"/>
</dbReference>
<feature type="region of interest" description="Disordered" evidence="5">
    <location>
        <begin position="60"/>
        <end position="98"/>
    </location>
</feature>
<sequence length="857" mass="96814">MDEQSLAEWEQLLALGSLPEPINLTPPFNFTRDLDDTVPLSGIPLASSVSDQLLMPNSHGPDYFSKVKDESRRSSTSEHTSGMAYDTTPSHHTPSGKVGARITARSIRILKDWVLAHRDSPYPSDLEKQVLGEQTGLSKAQVTNWFSNARRRGLVPTHMSSSNTGRSGSASVPTRPPTPAVNIPVSLKSPMQRWVESPPENEGASVAAISRAVAVGIRKSSGSLSPFGQDSTTPSVTSFGTSYSSGDSSASAHSHSSLSLSGSLRPKSRSGRKRQAWRRGREKPQHDVRKPFQCTFCTETFRTKYDWQRHENSQHLPLERWICMPNGPRHYSRNANACSCVFCGLENPDDGHLETHNSSACQSRFVHDRVFNRKDHLRQHLKLFHNTKFVEETMGEWKIPIPAVRSRCGFCGLLLDSWEDRVHHLGDHFKKGKTMADWVGDWGFEPPILELVEKSMPAYYIDDERRTPYPYEASKDLAETPPNAYELIKLELAHFMQNHFHKTSRPPTKDELQLEACRIILASEIDSQLETRPHSWLRDVIMSDDDVIQNAKLMTVRSSTENRLWMLKINGKDDIFDQCHFEVELREHVQLQRLLDLDISTSELQQEACRIVGRNEDMSSTPSDFIATWLINLICHSTAWLKGFRNRAELPQSDSDDAVLVHTTETSVRQYSVLEQKLVEYMTGQRARGIEPSDADLRQQARLIVYMTDEGRGHTAADDDFWLHGLRQRCHIGAQLDGSPTASDLQISVDNTIDAAGMYMASAQIDQYLMAAAHELVRKRCSLAINDANNVNYITVELRRWIAATMSPHNPACHVPSDKEIQHYARWMLYNDDDPFNSTIADNEAWLGAFKRDMGIM</sequence>
<evidence type="ECO:0000256" key="3">
    <source>
        <dbReference type="ARBA" id="ARBA00023242"/>
    </source>
</evidence>
<evidence type="ECO:0000256" key="1">
    <source>
        <dbReference type="ARBA" id="ARBA00023125"/>
    </source>
</evidence>
<name>A0A084Q9I2_STAC4</name>
<evidence type="ECO:0000256" key="4">
    <source>
        <dbReference type="PROSITE-ProRule" id="PRU00108"/>
    </source>
</evidence>
<dbReference type="CDD" id="cd00086">
    <property type="entry name" value="homeodomain"/>
    <property type="match status" value="1"/>
</dbReference>
<dbReference type="OrthoDB" id="10056939at2759"/>
<keyword evidence="1 4" id="KW-0238">DNA-binding</keyword>
<evidence type="ECO:0000256" key="5">
    <source>
        <dbReference type="SAM" id="MobiDB-lite"/>
    </source>
</evidence>
<dbReference type="Gene3D" id="1.10.10.60">
    <property type="entry name" value="Homeodomain-like"/>
    <property type="match status" value="1"/>
</dbReference>
<feature type="compositionally biased region" description="Low complexity" evidence="5">
    <location>
        <begin position="160"/>
        <end position="171"/>
    </location>
</feature>
<dbReference type="PANTHER" id="PTHR11850">
    <property type="entry name" value="HOMEOBOX PROTEIN TRANSCRIPTION FACTORS"/>
    <property type="match status" value="1"/>
</dbReference>
<comment type="subcellular location">
    <subcellularLocation>
        <location evidence="4">Nucleus</location>
    </subcellularLocation>
</comment>
<dbReference type="InterPro" id="IPR006600">
    <property type="entry name" value="HTH_CenpB_DNA-bd_dom"/>
</dbReference>
<evidence type="ECO:0000259" key="6">
    <source>
        <dbReference type="PROSITE" id="PS50071"/>
    </source>
</evidence>
<evidence type="ECO:0008006" key="10">
    <source>
        <dbReference type="Google" id="ProtNLM"/>
    </source>
</evidence>
<feature type="domain" description="HTH CENPB-type" evidence="7">
    <location>
        <begin position="662"/>
        <end position="736"/>
    </location>
</feature>
<accession>A0A084Q9I2</accession>
<keyword evidence="2 4" id="KW-0371">Homeobox</keyword>
<dbReference type="InParanoid" id="A0A084Q9I2"/>
<dbReference type="PROSITE" id="PS50071">
    <property type="entry name" value="HOMEOBOX_2"/>
    <property type="match status" value="1"/>
</dbReference>
<keyword evidence="3 4" id="KW-0539">Nucleus</keyword>
<dbReference type="Pfam" id="PF05920">
    <property type="entry name" value="Homeobox_KN"/>
    <property type="match status" value="1"/>
</dbReference>
<feature type="compositionally biased region" description="Basic and acidic residues" evidence="5">
    <location>
        <begin position="65"/>
        <end position="76"/>
    </location>
</feature>
<feature type="compositionally biased region" description="Polar residues" evidence="5">
    <location>
        <begin position="220"/>
        <end position="237"/>
    </location>
</feature>
<dbReference type="InterPro" id="IPR009057">
    <property type="entry name" value="Homeodomain-like_sf"/>
</dbReference>
<dbReference type="InterPro" id="IPR008422">
    <property type="entry name" value="KN_HD"/>
</dbReference>
<dbReference type="HOGENOM" id="CLU_008497_2_0_1"/>
<feature type="domain" description="Homeobox" evidence="6">
    <location>
        <begin position="93"/>
        <end position="152"/>
    </location>
</feature>
<dbReference type="SMART" id="SM00355">
    <property type="entry name" value="ZnF_C2H2"/>
    <property type="match status" value="2"/>
</dbReference>
<dbReference type="SMART" id="SM00389">
    <property type="entry name" value="HOX"/>
    <property type="match status" value="1"/>
</dbReference>
<organism evidence="8 9">
    <name type="scientific">Stachybotrys chlorohalonatus (strain IBT 40285)</name>
    <dbReference type="NCBI Taxonomy" id="1283841"/>
    <lineage>
        <taxon>Eukaryota</taxon>
        <taxon>Fungi</taxon>
        <taxon>Dikarya</taxon>
        <taxon>Ascomycota</taxon>
        <taxon>Pezizomycotina</taxon>
        <taxon>Sordariomycetes</taxon>
        <taxon>Hypocreomycetidae</taxon>
        <taxon>Hypocreales</taxon>
        <taxon>Stachybotryaceae</taxon>
        <taxon>Stachybotrys</taxon>
    </lineage>
</organism>